<evidence type="ECO:0000256" key="1">
    <source>
        <dbReference type="SAM" id="SignalP"/>
    </source>
</evidence>
<evidence type="ECO:0000313" key="3">
    <source>
        <dbReference type="EMBL" id="PPQ92781.1"/>
    </source>
</evidence>
<evidence type="ECO:0000313" key="4">
    <source>
        <dbReference type="Proteomes" id="UP000283269"/>
    </source>
</evidence>
<dbReference type="OrthoDB" id="9971254at2759"/>
<gene>
    <name evidence="3" type="ORF">CVT25_003829</name>
</gene>
<dbReference type="EMBL" id="NHYD01000971">
    <property type="protein sequence ID" value="PPQ92781.1"/>
    <property type="molecule type" value="Genomic_DNA"/>
</dbReference>
<sequence>MTKTGILFLLTCSALNYATSVVGNNVQRADDACADPSLAVTFVQAYSTTLTSHNVNYRADFVQADTIGTIDWQIQGEIFRAWKTPQPGTVSLYRMSIDTLASDVILAVSTTVNPPVVPGFPTNFGVVAYVYPTQVCGSVPLYQLGFSAKTDHWYTTDASERDALVGFGWTNQGVIAYVLPLCDCCQGGGWAKRNVRAGQCMSVHPLH</sequence>
<feature type="domain" description="DUF5648" evidence="2">
    <location>
        <begin position="43"/>
        <end position="179"/>
    </location>
</feature>
<reference evidence="3 4" key="1">
    <citation type="journal article" date="2018" name="Evol. Lett.">
        <title>Horizontal gene cluster transfer increased hallucinogenic mushroom diversity.</title>
        <authorList>
            <person name="Reynolds H.T."/>
            <person name="Vijayakumar V."/>
            <person name="Gluck-Thaler E."/>
            <person name="Korotkin H.B."/>
            <person name="Matheny P.B."/>
            <person name="Slot J.C."/>
        </authorList>
    </citation>
    <scope>NUCLEOTIDE SEQUENCE [LARGE SCALE GENOMIC DNA]</scope>
    <source>
        <strain evidence="3 4">2631</strain>
    </source>
</reference>
<name>A0A409XPZ2_PSICY</name>
<dbReference type="Proteomes" id="UP000283269">
    <property type="component" value="Unassembled WGS sequence"/>
</dbReference>
<proteinExistence type="predicted"/>
<dbReference type="AlphaFoldDB" id="A0A409XPZ2"/>
<evidence type="ECO:0000259" key="2">
    <source>
        <dbReference type="Pfam" id="PF18885"/>
    </source>
</evidence>
<feature type="signal peptide" evidence="1">
    <location>
        <begin position="1"/>
        <end position="20"/>
    </location>
</feature>
<organism evidence="3 4">
    <name type="scientific">Psilocybe cyanescens</name>
    <dbReference type="NCBI Taxonomy" id="93625"/>
    <lineage>
        <taxon>Eukaryota</taxon>
        <taxon>Fungi</taxon>
        <taxon>Dikarya</taxon>
        <taxon>Basidiomycota</taxon>
        <taxon>Agaricomycotina</taxon>
        <taxon>Agaricomycetes</taxon>
        <taxon>Agaricomycetidae</taxon>
        <taxon>Agaricales</taxon>
        <taxon>Agaricineae</taxon>
        <taxon>Strophariaceae</taxon>
        <taxon>Psilocybe</taxon>
    </lineage>
</organism>
<keyword evidence="1" id="KW-0732">Signal</keyword>
<protein>
    <recommendedName>
        <fullName evidence="2">DUF5648 domain-containing protein</fullName>
    </recommendedName>
</protein>
<dbReference type="InterPro" id="IPR043708">
    <property type="entry name" value="DUF5648"/>
</dbReference>
<comment type="caution">
    <text evidence="3">The sequence shown here is derived from an EMBL/GenBank/DDBJ whole genome shotgun (WGS) entry which is preliminary data.</text>
</comment>
<dbReference type="InParanoid" id="A0A409XPZ2"/>
<feature type="chain" id="PRO_5019043137" description="DUF5648 domain-containing protein" evidence="1">
    <location>
        <begin position="21"/>
        <end position="207"/>
    </location>
</feature>
<keyword evidence="4" id="KW-1185">Reference proteome</keyword>
<accession>A0A409XPZ2</accession>
<dbReference type="Pfam" id="PF18885">
    <property type="entry name" value="DUF5648"/>
    <property type="match status" value="1"/>
</dbReference>